<organism evidence="2 3">
    <name type="scientific">Thalassotalea nanhaiensis</name>
    <dbReference type="NCBI Taxonomy" id="3065648"/>
    <lineage>
        <taxon>Bacteria</taxon>
        <taxon>Pseudomonadati</taxon>
        <taxon>Pseudomonadota</taxon>
        <taxon>Gammaproteobacteria</taxon>
        <taxon>Alteromonadales</taxon>
        <taxon>Colwelliaceae</taxon>
        <taxon>Thalassotalea</taxon>
    </lineage>
</organism>
<dbReference type="Pfam" id="PF07963">
    <property type="entry name" value="N_methyl"/>
    <property type="match status" value="1"/>
</dbReference>
<dbReference type="EMBL" id="CP134146">
    <property type="protein sequence ID" value="WNC67629.1"/>
    <property type="molecule type" value="Genomic_DNA"/>
</dbReference>
<keyword evidence="1" id="KW-0472">Membrane</keyword>
<dbReference type="RefSeq" id="WP_348386788.1">
    <property type="nucleotide sequence ID" value="NZ_CP134146.1"/>
</dbReference>
<dbReference type="InterPro" id="IPR032092">
    <property type="entry name" value="PilW"/>
</dbReference>
<evidence type="ECO:0000256" key="1">
    <source>
        <dbReference type="SAM" id="Phobius"/>
    </source>
</evidence>
<reference evidence="3" key="1">
    <citation type="submission" date="2023-09" db="EMBL/GenBank/DDBJ databases">
        <authorList>
            <person name="Li S."/>
            <person name="Li X."/>
            <person name="Zhang C."/>
            <person name="Zhao Z."/>
        </authorList>
    </citation>
    <scope>NUCLEOTIDE SEQUENCE [LARGE SCALE GENOMIC DNA]</scope>
    <source>
        <strain evidence="3">SQ345</strain>
    </source>
</reference>
<gene>
    <name evidence="2" type="ORF">RI845_14025</name>
</gene>
<protein>
    <submittedName>
        <fullName evidence="2">PilW family protein</fullName>
    </submittedName>
</protein>
<dbReference type="Pfam" id="PF16074">
    <property type="entry name" value="PilW"/>
    <property type="match status" value="1"/>
</dbReference>
<proteinExistence type="predicted"/>
<accession>A0ABY9TG91</accession>
<evidence type="ECO:0000313" key="2">
    <source>
        <dbReference type="EMBL" id="WNC67629.1"/>
    </source>
</evidence>
<name>A0ABY9TG91_9GAMM</name>
<keyword evidence="1" id="KW-0812">Transmembrane</keyword>
<feature type="transmembrane region" description="Helical" evidence="1">
    <location>
        <begin position="12"/>
        <end position="32"/>
    </location>
</feature>
<dbReference type="InterPro" id="IPR012902">
    <property type="entry name" value="N_methyl_site"/>
</dbReference>
<dbReference type="Proteomes" id="UP001248581">
    <property type="component" value="Chromosome"/>
</dbReference>
<keyword evidence="1" id="KW-1133">Transmembrane helix</keyword>
<keyword evidence="3" id="KW-1185">Reference proteome</keyword>
<dbReference type="NCBIfam" id="TIGR02532">
    <property type="entry name" value="IV_pilin_GFxxxE"/>
    <property type="match status" value="1"/>
</dbReference>
<evidence type="ECO:0000313" key="3">
    <source>
        <dbReference type="Proteomes" id="UP001248581"/>
    </source>
</evidence>
<sequence>MKTFRGDKHYGFTLVEVMISLTLGLFLLTMSMQSLLTMNKSFVTIKSSSRMQETARFTFALLENDLKQSRYWARSLGFASFSGSAALTNINSTNCLEDGTTWGRQLQQPIFALNNSAVTYACVNNDNYLHGDILTIRYADNQLLTNYDDEQIYLRSLGSKHRLFVGKDRNLAINNDLSSPLSQLIIAHSFFVADSGRTCKGELIPALFWQTLVNGRPQKEELLAGVEQFQLQFAVDIDVDGQPDTYLNPDQITGWQNVHSVKVDLLVRSDCPDTAHLDNKSYQLADVSYQVNDHFYRQQYQYTFNYH</sequence>